<accession>A0A1E3VZE9</accession>
<protein>
    <recommendedName>
        <fullName evidence="3">Formylmethanofuran dehydrogenase subunit C</fullName>
    </recommendedName>
</protein>
<dbReference type="InterPro" id="IPR036485">
    <property type="entry name" value="Glu_synth_asu_C_sf"/>
</dbReference>
<proteinExistence type="predicted"/>
<name>A0A1E3VZE9_9HYPH</name>
<dbReference type="OrthoDB" id="7302713at2"/>
<organism evidence="1 2">
    <name type="scientific">Methyloceanibacter methanicus</name>
    <dbReference type="NCBI Taxonomy" id="1774968"/>
    <lineage>
        <taxon>Bacteria</taxon>
        <taxon>Pseudomonadati</taxon>
        <taxon>Pseudomonadota</taxon>
        <taxon>Alphaproteobacteria</taxon>
        <taxon>Hyphomicrobiales</taxon>
        <taxon>Hyphomicrobiaceae</taxon>
        <taxon>Methyloceanibacter</taxon>
    </lineage>
</organism>
<keyword evidence="2" id="KW-1185">Reference proteome</keyword>
<dbReference type="Gene3D" id="2.160.20.60">
    <property type="entry name" value="Glutamate synthase, alpha subunit, C-terminal domain"/>
    <property type="match status" value="1"/>
</dbReference>
<reference evidence="1 2" key="1">
    <citation type="journal article" date="2016" name="Environ. Microbiol.">
        <title>New Methyloceanibacter diversity from North Sea sediments includes methanotroph containing solely the soluble methane monooxygenase.</title>
        <authorList>
            <person name="Vekeman B."/>
            <person name="Kerckhof F.M."/>
            <person name="Cremers G."/>
            <person name="de Vos P."/>
            <person name="Vandamme P."/>
            <person name="Boon N."/>
            <person name="Op den Camp H.J."/>
            <person name="Heylen K."/>
        </authorList>
    </citation>
    <scope>NUCLEOTIDE SEQUENCE [LARGE SCALE GENOMIC DNA]</scope>
    <source>
        <strain evidence="1 2">R-67174</strain>
    </source>
</reference>
<dbReference type="SUPFAM" id="SSF69336">
    <property type="entry name" value="Alpha subunit of glutamate synthase, C-terminal domain"/>
    <property type="match status" value="1"/>
</dbReference>
<sequence>MSALCFELKRRTEQRLDLSPLVPARLDGLNRKEIESLSIATTREALTVGDAFKVKGRDVQTLHFVGTDDRCDKIGAKLKGGEIVVEGDAGMLLGVQMKRGKIAVEGSAGVSVGAAWPAAKSASGVMWATRPAASRSARHSA</sequence>
<dbReference type="AlphaFoldDB" id="A0A1E3VZE9"/>
<dbReference type="Proteomes" id="UP000094501">
    <property type="component" value="Unassembled WGS sequence"/>
</dbReference>
<evidence type="ECO:0008006" key="3">
    <source>
        <dbReference type="Google" id="ProtNLM"/>
    </source>
</evidence>
<comment type="caution">
    <text evidence="1">The sequence shown here is derived from an EMBL/GenBank/DDBJ whole genome shotgun (WGS) entry which is preliminary data.</text>
</comment>
<gene>
    <name evidence="1" type="ORF">AUC68_06930</name>
</gene>
<evidence type="ECO:0000313" key="1">
    <source>
        <dbReference type="EMBL" id="ODR98902.1"/>
    </source>
</evidence>
<dbReference type="GO" id="GO:0016491">
    <property type="term" value="F:oxidoreductase activity"/>
    <property type="evidence" value="ECO:0007669"/>
    <property type="project" value="InterPro"/>
</dbReference>
<dbReference type="RefSeq" id="WP_083240639.1">
    <property type="nucleotide sequence ID" value="NZ_LPWG01000012.1"/>
</dbReference>
<dbReference type="EMBL" id="LPWG01000012">
    <property type="protein sequence ID" value="ODR98902.1"/>
    <property type="molecule type" value="Genomic_DNA"/>
</dbReference>
<evidence type="ECO:0000313" key="2">
    <source>
        <dbReference type="Proteomes" id="UP000094501"/>
    </source>
</evidence>
<dbReference type="STRING" id="1774968.AUC68_06930"/>